<dbReference type="InterPro" id="IPR045338">
    <property type="entry name" value="DUF6535"/>
</dbReference>
<name>A0A9P5MNJ9_9AGAM</name>
<feature type="transmembrane region" description="Helical" evidence="1">
    <location>
        <begin position="96"/>
        <end position="119"/>
    </location>
</feature>
<dbReference type="AlphaFoldDB" id="A0A9P5MNJ9"/>
<feature type="transmembrane region" description="Helical" evidence="1">
    <location>
        <begin position="160"/>
        <end position="180"/>
    </location>
</feature>
<dbReference type="OrthoDB" id="3219854at2759"/>
<accession>A0A9P5MNJ9</accession>
<reference evidence="3" key="1">
    <citation type="submission" date="2019-10" db="EMBL/GenBank/DDBJ databases">
        <authorList>
            <consortium name="DOE Joint Genome Institute"/>
            <person name="Kuo A."/>
            <person name="Miyauchi S."/>
            <person name="Kiss E."/>
            <person name="Drula E."/>
            <person name="Kohler A."/>
            <person name="Sanchez-Garcia M."/>
            <person name="Andreopoulos B."/>
            <person name="Barry K.W."/>
            <person name="Bonito G."/>
            <person name="Buee M."/>
            <person name="Carver A."/>
            <person name="Chen C."/>
            <person name="Cichocki N."/>
            <person name="Clum A."/>
            <person name="Culley D."/>
            <person name="Crous P.W."/>
            <person name="Fauchery L."/>
            <person name="Girlanda M."/>
            <person name="Hayes R."/>
            <person name="Keri Z."/>
            <person name="LaButti K."/>
            <person name="Lipzen A."/>
            <person name="Lombard V."/>
            <person name="Magnuson J."/>
            <person name="Maillard F."/>
            <person name="Morin E."/>
            <person name="Murat C."/>
            <person name="Nolan M."/>
            <person name="Ohm R."/>
            <person name="Pangilinan J."/>
            <person name="Pereira M."/>
            <person name="Perotto S."/>
            <person name="Peter M."/>
            <person name="Riley R."/>
            <person name="Sitrit Y."/>
            <person name="Stielow B."/>
            <person name="Szollosi G."/>
            <person name="Zifcakova L."/>
            <person name="Stursova M."/>
            <person name="Spatafora J.W."/>
            <person name="Tedersoo L."/>
            <person name="Vaario L.-M."/>
            <person name="Yamada A."/>
            <person name="Yan M."/>
            <person name="Wang P."/>
            <person name="Xu J."/>
            <person name="Bruns T."/>
            <person name="Baldrian P."/>
            <person name="Vilgalys R."/>
            <person name="Henrissat B."/>
            <person name="Grigoriev I.V."/>
            <person name="Hibbett D."/>
            <person name="Nagy L.G."/>
            <person name="Martin F.M."/>
        </authorList>
    </citation>
    <scope>NUCLEOTIDE SEQUENCE</scope>
    <source>
        <strain evidence="3">Prilba</strain>
    </source>
</reference>
<keyword evidence="1" id="KW-0472">Membrane</keyword>
<gene>
    <name evidence="3" type="ORF">DFH94DRAFT_358496</name>
</gene>
<comment type="caution">
    <text evidence="3">The sequence shown here is derived from an EMBL/GenBank/DDBJ whole genome shotgun (WGS) entry which is preliminary data.</text>
</comment>
<evidence type="ECO:0000313" key="3">
    <source>
        <dbReference type="EMBL" id="KAF8465205.1"/>
    </source>
</evidence>
<feature type="domain" description="DUF6535" evidence="2">
    <location>
        <begin position="2"/>
        <end position="178"/>
    </location>
</feature>
<dbReference type="Pfam" id="PF20153">
    <property type="entry name" value="DUF6535"/>
    <property type="match status" value="1"/>
</dbReference>
<proteinExistence type="predicted"/>
<evidence type="ECO:0000256" key="1">
    <source>
        <dbReference type="SAM" id="Phobius"/>
    </source>
</evidence>
<feature type="transmembrane region" description="Helical" evidence="1">
    <location>
        <begin position="27"/>
        <end position="43"/>
    </location>
</feature>
<keyword evidence="1" id="KW-1133">Transmembrane helix</keyword>
<protein>
    <recommendedName>
        <fullName evidence="2">DUF6535 domain-containing protein</fullName>
    </recommendedName>
</protein>
<sequence length="574" mass="64952">MWILSISHADKHDAEMFERWKDDMDGILIYTGVFSATVAAFLIESYKYLKPDPSDVSSTLLRQVTQELVGISNGEHLNPPSTDAFKPPRYAIRVNILWFISLIMSLSCGLGATLVQQWVRRYLKLTRHSEMPMHRVRIRTYLFRGMKEFQVRLVVENISLLLHAAIFLFFAGLVEFLFAINHEVAQVVLAVICFFAAFYVVLTSLPVIFQQCPFQTPLTSVFWYMTHIIAVVCLSPFTCSSHIRTRLDELWKHTKRGFDNHIMDAVKDNKNIDKDAVRLTLSMCRVDSDVETFLEAVPGYLQTDYNVGTHIDDIGSLLKTEENNMSLGHRMAHLYSSCIIGDGKMDEVARRHRAVTCSHVIFELSKAISSVTVEGLTLNLPKSIGHKLQHLSRDHDSNIAFAALRTIAVLESALLRQLSVAKNRMDPGRSEELADLLEAAVGEDDPISPRYQAGLRNDDRREGRLIAVTEFTSSILVLIKRPWEPSHQDIEDLKSTYQELCRGLNGSDFSHATQQRFVNVLSELCEAHLSSVSTDHHSSSETHHSAIIVSLKSLVLTLDAKFMESLKKFEFTAL</sequence>
<dbReference type="EMBL" id="WHVB01000048">
    <property type="protein sequence ID" value="KAF8465205.1"/>
    <property type="molecule type" value="Genomic_DNA"/>
</dbReference>
<evidence type="ECO:0000259" key="2">
    <source>
        <dbReference type="Pfam" id="PF20153"/>
    </source>
</evidence>
<organism evidence="3 4">
    <name type="scientific">Russula ochroleuca</name>
    <dbReference type="NCBI Taxonomy" id="152965"/>
    <lineage>
        <taxon>Eukaryota</taxon>
        <taxon>Fungi</taxon>
        <taxon>Dikarya</taxon>
        <taxon>Basidiomycota</taxon>
        <taxon>Agaricomycotina</taxon>
        <taxon>Agaricomycetes</taxon>
        <taxon>Russulales</taxon>
        <taxon>Russulaceae</taxon>
        <taxon>Russula</taxon>
    </lineage>
</organism>
<reference evidence="3" key="2">
    <citation type="journal article" date="2020" name="Nat. Commun.">
        <title>Large-scale genome sequencing of mycorrhizal fungi provides insights into the early evolution of symbiotic traits.</title>
        <authorList>
            <person name="Miyauchi S."/>
            <person name="Kiss E."/>
            <person name="Kuo A."/>
            <person name="Drula E."/>
            <person name="Kohler A."/>
            <person name="Sanchez-Garcia M."/>
            <person name="Morin E."/>
            <person name="Andreopoulos B."/>
            <person name="Barry K.W."/>
            <person name="Bonito G."/>
            <person name="Buee M."/>
            <person name="Carver A."/>
            <person name="Chen C."/>
            <person name="Cichocki N."/>
            <person name="Clum A."/>
            <person name="Culley D."/>
            <person name="Crous P.W."/>
            <person name="Fauchery L."/>
            <person name="Girlanda M."/>
            <person name="Hayes R.D."/>
            <person name="Keri Z."/>
            <person name="LaButti K."/>
            <person name="Lipzen A."/>
            <person name="Lombard V."/>
            <person name="Magnuson J."/>
            <person name="Maillard F."/>
            <person name="Murat C."/>
            <person name="Nolan M."/>
            <person name="Ohm R.A."/>
            <person name="Pangilinan J."/>
            <person name="Pereira M.F."/>
            <person name="Perotto S."/>
            <person name="Peter M."/>
            <person name="Pfister S."/>
            <person name="Riley R."/>
            <person name="Sitrit Y."/>
            <person name="Stielow J.B."/>
            <person name="Szollosi G."/>
            <person name="Zifcakova L."/>
            <person name="Stursova M."/>
            <person name="Spatafora J.W."/>
            <person name="Tedersoo L."/>
            <person name="Vaario L.M."/>
            <person name="Yamada A."/>
            <person name="Yan M."/>
            <person name="Wang P."/>
            <person name="Xu J."/>
            <person name="Bruns T."/>
            <person name="Baldrian P."/>
            <person name="Vilgalys R."/>
            <person name="Dunand C."/>
            <person name="Henrissat B."/>
            <person name="Grigoriev I.V."/>
            <person name="Hibbett D."/>
            <person name="Nagy L.G."/>
            <person name="Martin F.M."/>
        </authorList>
    </citation>
    <scope>NUCLEOTIDE SEQUENCE</scope>
    <source>
        <strain evidence="3">Prilba</strain>
    </source>
</reference>
<dbReference type="Proteomes" id="UP000759537">
    <property type="component" value="Unassembled WGS sequence"/>
</dbReference>
<feature type="transmembrane region" description="Helical" evidence="1">
    <location>
        <begin position="187"/>
        <end position="209"/>
    </location>
</feature>
<keyword evidence="1" id="KW-0812">Transmembrane</keyword>
<keyword evidence="4" id="KW-1185">Reference proteome</keyword>
<evidence type="ECO:0000313" key="4">
    <source>
        <dbReference type="Proteomes" id="UP000759537"/>
    </source>
</evidence>